<protein>
    <recommendedName>
        <fullName evidence="5">RNA ligase (ATP)</fullName>
    </recommendedName>
</protein>
<dbReference type="Gene3D" id="3.30.1490.70">
    <property type="match status" value="1"/>
</dbReference>
<dbReference type="InterPro" id="IPR040609">
    <property type="entry name" value="Rnl2_C"/>
</dbReference>
<organism evidence="3 4">
    <name type="scientific">Flavobacterium columnare</name>
    <dbReference type="NCBI Taxonomy" id="996"/>
    <lineage>
        <taxon>Bacteria</taxon>
        <taxon>Pseudomonadati</taxon>
        <taxon>Bacteroidota</taxon>
        <taxon>Flavobacteriia</taxon>
        <taxon>Flavobacteriales</taxon>
        <taxon>Flavobacteriaceae</taxon>
        <taxon>Flavobacterium</taxon>
    </lineage>
</organism>
<evidence type="ECO:0000313" key="3">
    <source>
        <dbReference type="EMBL" id="OWP77673.1"/>
    </source>
</evidence>
<dbReference type="SUPFAM" id="SSF56091">
    <property type="entry name" value="DNA ligase/mRNA capping enzyme, catalytic domain"/>
    <property type="match status" value="1"/>
</dbReference>
<feature type="domain" description="RNA ligase 2 C-terminal" evidence="2">
    <location>
        <begin position="251"/>
        <end position="321"/>
    </location>
</feature>
<proteinExistence type="predicted"/>
<dbReference type="Gene3D" id="3.30.470.30">
    <property type="entry name" value="DNA ligase/mRNA capping enzyme"/>
    <property type="match status" value="1"/>
</dbReference>
<accession>A0A2D0AHV0</accession>
<evidence type="ECO:0000259" key="2">
    <source>
        <dbReference type="Pfam" id="PF18043"/>
    </source>
</evidence>
<dbReference type="InterPro" id="IPR021122">
    <property type="entry name" value="RNA_ligase_dom_REL/Rnl2"/>
</dbReference>
<name>A0A2D0AHV0_9FLAO</name>
<evidence type="ECO:0000259" key="1">
    <source>
        <dbReference type="Pfam" id="PF09414"/>
    </source>
</evidence>
<dbReference type="InterPro" id="IPR041948">
    <property type="entry name" value="Rnl1/2_C_sf"/>
</dbReference>
<reference evidence="3 4" key="1">
    <citation type="journal article" date="2017" name="Infect. Genet. Evol.">
        <title>Comparative genome analysis of fish pathogen Flavobacterium columnare reveals extensive sequence diversity within the species.</title>
        <authorList>
            <person name="Kayansamruaj P."/>
            <person name="Dong H.T."/>
            <person name="Hirono I."/>
            <person name="Kondo H."/>
            <person name="Senapin S."/>
            <person name="Rodkhum C."/>
        </authorList>
    </citation>
    <scope>NUCLEOTIDE SEQUENCE [LARGE SCALE GENOMIC DNA]</scope>
    <source>
        <strain evidence="3 4">1214</strain>
    </source>
</reference>
<dbReference type="AlphaFoldDB" id="A0A2D0AHV0"/>
<dbReference type="EMBL" id="MTCY01000015">
    <property type="protein sequence ID" value="OWP77673.1"/>
    <property type="molecule type" value="Genomic_DNA"/>
</dbReference>
<dbReference type="Pfam" id="PF18043">
    <property type="entry name" value="T4_Rnl2_C"/>
    <property type="match status" value="1"/>
</dbReference>
<evidence type="ECO:0000313" key="4">
    <source>
        <dbReference type="Proteomes" id="UP000198034"/>
    </source>
</evidence>
<feature type="domain" description="RNA ligase" evidence="1">
    <location>
        <begin position="30"/>
        <end position="222"/>
    </location>
</feature>
<evidence type="ECO:0008006" key="5">
    <source>
        <dbReference type="Google" id="ProtNLM"/>
    </source>
</evidence>
<dbReference type="Gene3D" id="1.10.10.1810">
    <property type="entry name" value="RNA ligase"/>
    <property type="match status" value="1"/>
</dbReference>
<sequence length="336" mass="39353">MEFRKYNSIENTYQKTVLEQIIKHEFDTVDYVVQEKVHGANFAFYTNGIQVKITKRSDFIEENDTFYNAHKVAEKYYTKVKSLFYEVKELFPNTQFITVFGELFGGHYNHPEVPTVQGAIKVQKGIDYSPENDFYAFDIKVDNSHYMNVELANKLFEKIGFFYAKTLFKGSLTDCLKYPNDFTSFIPEWLGLPTLGNNIVEGVIIRPVDALFFGNGSRVLLKNKNEKWSERGKNEKPKKEHQMVDFPPEAQGIWSKIRDYVTVNRIYNVLSKEGEFHPKIFGKLTGWMSQDVMTDFQKDHPTEWDTLEKEHQKAINKCLNTLIVKEIKEEFMTFKV</sequence>
<dbReference type="Proteomes" id="UP000198034">
    <property type="component" value="Unassembled WGS sequence"/>
</dbReference>
<gene>
    <name evidence="3" type="ORF">BWK62_06875</name>
</gene>
<comment type="caution">
    <text evidence="3">The sequence shown here is derived from an EMBL/GenBank/DDBJ whole genome shotgun (WGS) entry which is preliminary data.</text>
</comment>
<dbReference type="Pfam" id="PF09414">
    <property type="entry name" value="RNA_ligase"/>
    <property type="match status" value="1"/>
</dbReference>